<feature type="non-terminal residue" evidence="1">
    <location>
        <position position="75"/>
    </location>
</feature>
<dbReference type="Proteomes" id="UP000789570">
    <property type="component" value="Unassembled WGS sequence"/>
</dbReference>
<evidence type="ECO:0000313" key="2">
    <source>
        <dbReference type="Proteomes" id="UP000789570"/>
    </source>
</evidence>
<evidence type="ECO:0000313" key="1">
    <source>
        <dbReference type="EMBL" id="CAG8752660.1"/>
    </source>
</evidence>
<gene>
    <name evidence="1" type="ORF">FCALED_LOCUS16396</name>
</gene>
<dbReference type="EMBL" id="CAJVPQ010018875">
    <property type="protein sequence ID" value="CAG8752660.1"/>
    <property type="molecule type" value="Genomic_DNA"/>
</dbReference>
<organism evidence="1 2">
    <name type="scientific">Funneliformis caledonium</name>
    <dbReference type="NCBI Taxonomy" id="1117310"/>
    <lineage>
        <taxon>Eukaryota</taxon>
        <taxon>Fungi</taxon>
        <taxon>Fungi incertae sedis</taxon>
        <taxon>Mucoromycota</taxon>
        <taxon>Glomeromycotina</taxon>
        <taxon>Glomeromycetes</taxon>
        <taxon>Glomerales</taxon>
        <taxon>Glomeraceae</taxon>
        <taxon>Funneliformis</taxon>
    </lineage>
</organism>
<feature type="non-terminal residue" evidence="1">
    <location>
        <position position="1"/>
    </location>
</feature>
<dbReference type="AlphaFoldDB" id="A0A9N9NPU4"/>
<keyword evidence="2" id="KW-1185">Reference proteome</keyword>
<comment type="caution">
    <text evidence="1">The sequence shown here is derived from an EMBL/GenBank/DDBJ whole genome shotgun (WGS) entry which is preliminary data.</text>
</comment>
<accession>A0A9N9NPU4</accession>
<sequence>GQKYTCNYMYRLTSGREGRVSEKKNNIIRKEIGVYSDTANQEYSDTAGQEYLNTAGQEDYPNTSWKRTAWILLGN</sequence>
<protein>
    <submittedName>
        <fullName evidence="1">6904_t:CDS:1</fullName>
    </submittedName>
</protein>
<name>A0A9N9NPU4_9GLOM</name>
<reference evidence="1" key="1">
    <citation type="submission" date="2021-06" db="EMBL/GenBank/DDBJ databases">
        <authorList>
            <person name="Kallberg Y."/>
            <person name="Tangrot J."/>
            <person name="Rosling A."/>
        </authorList>
    </citation>
    <scope>NUCLEOTIDE SEQUENCE</scope>
    <source>
        <strain evidence="1">UK204</strain>
    </source>
</reference>
<proteinExistence type="predicted"/>